<sequence length="304" mass="33961">MPFPLHWEEDCEDRANCPYHRPQLSPEENKKDYAEKLARGEIHFPGFNDSRPFDVDPMPGMRRRYNQRRAQALYGGGPWGMGMNGMRNMYGMGGNPVQNMFGMGGNMGGYGNQQYANPQQYGIPQYGYPQLYGYSQQNNPQHFWNPQHNYAIPYAQGFGISSTGYGEPQYYSYAYAWPPIGGYTFWRGDKDPDDKSDDSPKAITLSTDSSAEQCSKASAPDEPHSRKPNTSTGRNDKPIGRSEHAPTQVKAAASKDRRRTSQSNEQKNVLKAGKKVASKTGGQPGSKLSSLGTRNETVANKEKF</sequence>
<name>A0A9Q9EPW0_9PEZI</name>
<evidence type="ECO:0000313" key="2">
    <source>
        <dbReference type="EMBL" id="USW58142.1"/>
    </source>
</evidence>
<feature type="compositionally biased region" description="Basic and acidic residues" evidence="1">
    <location>
        <begin position="234"/>
        <end position="244"/>
    </location>
</feature>
<dbReference type="AlphaFoldDB" id="A0A9Q9EPW0"/>
<feature type="compositionally biased region" description="Polar residues" evidence="1">
    <location>
        <begin position="204"/>
        <end position="216"/>
    </location>
</feature>
<organism evidence="2 3">
    <name type="scientific">Septoria linicola</name>
    <dbReference type="NCBI Taxonomy" id="215465"/>
    <lineage>
        <taxon>Eukaryota</taxon>
        <taxon>Fungi</taxon>
        <taxon>Dikarya</taxon>
        <taxon>Ascomycota</taxon>
        <taxon>Pezizomycotina</taxon>
        <taxon>Dothideomycetes</taxon>
        <taxon>Dothideomycetidae</taxon>
        <taxon>Mycosphaerellales</taxon>
        <taxon>Mycosphaerellaceae</taxon>
        <taxon>Septoria</taxon>
    </lineage>
</organism>
<feature type="compositionally biased region" description="Polar residues" evidence="1">
    <location>
        <begin position="286"/>
        <end position="298"/>
    </location>
</feature>
<evidence type="ECO:0000313" key="3">
    <source>
        <dbReference type="Proteomes" id="UP001056384"/>
    </source>
</evidence>
<accession>A0A9Q9EPW0</accession>
<proteinExistence type="predicted"/>
<protein>
    <submittedName>
        <fullName evidence="2">Uncharacterized protein</fullName>
    </submittedName>
</protein>
<feature type="region of interest" description="Disordered" evidence="1">
    <location>
        <begin position="188"/>
        <end position="304"/>
    </location>
</feature>
<gene>
    <name evidence="2" type="ORF">Slin15195_G114610</name>
</gene>
<evidence type="ECO:0000256" key="1">
    <source>
        <dbReference type="SAM" id="MobiDB-lite"/>
    </source>
</evidence>
<feature type="compositionally biased region" description="Basic and acidic residues" evidence="1">
    <location>
        <begin position="188"/>
        <end position="200"/>
    </location>
</feature>
<reference evidence="2" key="1">
    <citation type="submission" date="2022-06" db="EMBL/GenBank/DDBJ databases">
        <title>Complete genome sequences of two strains of the flax pathogen Septoria linicola.</title>
        <authorList>
            <person name="Lapalu N."/>
            <person name="Simon A."/>
            <person name="Demenou B."/>
            <person name="Paumier D."/>
            <person name="Guillot M.-P."/>
            <person name="Gout L."/>
            <person name="Valade R."/>
        </authorList>
    </citation>
    <scope>NUCLEOTIDE SEQUENCE</scope>
    <source>
        <strain evidence="2">SE15195</strain>
    </source>
</reference>
<dbReference type="EMBL" id="CP099427">
    <property type="protein sequence ID" value="USW58142.1"/>
    <property type="molecule type" value="Genomic_DNA"/>
</dbReference>
<dbReference type="Proteomes" id="UP001056384">
    <property type="component" value="Chromosome 10"/>
</dbReference>
<keyword evidence="3" id="KW-1185">Reference proteome</keyword>